<organism evidence="1 2">
    <name type="scientific">Malaciobacter marinus</name>
    <dbReference type="NCBI Taxonomy" id="505249"/>
    <lineage>
        <taxon>Bacteria</taxon>
        <taxon>Pseudomonadati</taxon>
        <taxon>Campylobacterota</taxon>
        <taxon>Epsilonproteobacteria</taxon>
        <taxon>Campylobacterales</taxon>
        <taxon>Arcobacteraceae</taxon>
        <taxon>Malaciobacter</taxon>
    </lineage>
</organism>
<dbReference type="EMBL" id="PTIW01000053">
    <property type="protein sequence ID" value="PPK57182.1"/>
    <property type="molecule type" value="Genomic_DNA"/>
</dbReference>
<dbReference type="Proteomes" id="UP000239861">
    <property type="component" value="Unassembled WGS sequence"/>
</dbReference>
<proteinExistence type="predicted"/>
<dbReference type="Gene3D" id="1.10.10.1190">
    <property type="entry name" value="Antirestriction protein ArdA, domain 3"/>
    <property type="match status" value="1"/>
</dbReference>
<evidence type="ECO:0000313" key="2">
    <source>
        <dbReference type="Proteomes" id="UP000239861"/>
    </source>
</evidence>
<dbReference type="Pfam" id="PF07275">
    <property type="entry name" value="ArdA"/>
    <property type="match status" value="1"/>
</dbReference>
<sequence length="71" mass="8366">MNYDLDEALSKIDDVEVYECSSFTKLAEQFCDEGLFGEIPAHLETYIDYEAMGRDLSFDYDIYRDKIYRVS</sequence>
<protein>
    <submittedName>
        <fullName evidence="1">Antirestriction protein ArdA</fullName>
    </submittedName>
</protein>
<comment type="caution">
    <text evidence="1">The sequence shown here is derived from an EMBL/GenBank/DDBJ whole genome shotgun (WGS) entry which is preliminary data.</text>
</comment>
<gene>
    <name evidence="1" type="ORF">B0F89_1531</name>
</gene>
<dbReference type="InterPro" id="IPR041893">
    <property type="entry name" value="ArdA_dom3"/>
</dbReference>
<name>A0AB36ZSB6_9BACT</name>
<dbReference type="AlphaFoldDB" id="A0AB36ZSB6"/>
<reference evidence="1 2" key="1">
    <citation type="submission" date="2018-02" db="EMBL/GenBank/DDBJ databases">
        <title>Subsurface microbial communities from deep shales in Ohio and West Virginia, USA.</title>
        <authorList>
            <person name="Wrighton K."/>
        </authorList>
    </citation>
    <scope>NUCLEOTIDE SEQUENCE [LARGE SCALE GENOMIC DNA]</scope>
    <source>
        <strain evidence="1 2">MARC-MIP3H16</strain>
    </source>
</reference>
<evidence type="ECO:0000313" key="1">
    <source>
        <dbReference type="EMBL" id="PPK57182.1"/>
    </source>
</evidence>
<dbReference type="InterPro" id="IPR009899">
    <property type="entry name" value="ArdA"/>
</dbReference>
<accession>A0AB36ZSB6</accession>